<name>A0AAV6IKE2_9ERIC</name>
<dbReference type="AlphaFoldDB" id="A0AAV6IKE2"/>
<dbReference type="Proteomes" id="UP000823749">
    <property type="component" value="Chromosome 10"/>
</dbReference>
<sequence>MSSNANPMLMAMIDDMVKKQVKKAKEKDDKGFRMITKPYPAWVDTVPFPPGFSQPDFKIAKSLFKKKRDEAITQVPCLNIIVISDDEEEEESSASSPIHIPDSPIVISDNEEEGSNASCPIHISDFPTSLKLAVGEFMVTPKARVTPERTMASPKYSPVPPMFYINTPEYVDESVSFQTYELLEGTAEQKLESALDQREMGSMRPRDLLLLWVQQTPFPVGYELPNFSIYEGYGDPEKHKKLFLRQCGETAQNQAFWEVMKSAFIQSQYFYRWDLRYLRNAKERHPQGGEVITDDENSFVGSVNMVQISDEPKEGDGKEKIPALVSIYDALMMSLELRKSLIYALSNPNDFRKEVQEKRQKSTTTCLSTVAFGDGDMYAETPDHNRPLFITGLVLNTKISRVLVDAYYVDARFYTKASQNRAKGSTKTDTQSVKAQTKKAFRYIPKSQRKPGASALAPIDLTLELKDAFVLPLQKAECTYVENYRKFVVPAKAKGMKPIVFHALGDMEKKVQDENLKTVEISSPIRPSYAANITKMLVKAGLDPEKVSTQTVAPFDFVLTHTQAKSLQQGSPIVVTREGLGYQATEEKLFVNIITVEGALDDGIEDETYPIPTQSEEGG</sequence>
<protein>
    <submittedName>
        <fullName evidence="2">Uncharacterized protein</fullName>
    </submittedName>
</protein>
<gene>
    <name evidence="2" type="ORF">RHGRI_029692</name>
</gene>
<feature type="region of interest" description="Disordered" evidence="1">
    <location>
        <begin position="86"/>
        <end position="105"/>
    </location>
</feature>
<dbReference type="EMBL" id="JACTNZ010000010">
    <property type="protein sequence ID" value="KAG5529107.1"/>
    <property type="molecule type" value="Genomic_DNA"/>
</dbReference>
<evidence type="ECO:0000313" key="2">
    <source>
        <dbReference type="EMBL" id="KAG5529107.1"/>
    </source>
</evidence>
<reference evidence="2" key="1">
    <citation type="submission" date="2020-08" db="EMBL/GenBank/DDBJ databases">
        <title>Plant Genome Project.</title>
        <authorList>
            <person name="Zhang R.-G."/>
        </authorList>
    </citation>
    <scope>NUCLEOTIDE SEQUENCE</scope>
    <source>
        <strain evidence="2">WSP0</strain>
        <tissue evidence="2">Leaf</tissue>
    </source>
</reference>
<evidence type="ECO:0000313" key="3">
    <source>
        <dbReference type="Proteomes" id="UP000823749"/>
    </source>
</evidence>
<comment type="caution">
    <text evidence="2">The sequence shown here is derived from an EMBL/GenBank/DDBJ whole genome shotgun (WGS) entry which is preliminary data.</text>
</comment>
<accession>A0AAV6IKE2</accession>
<evidence type="ECO:0000256" key="1">
    <source>
        <dbReference type="SAM" id="MobiDB-lite"/>
    </source>
</evidence>
<organism evidence="2 3">
    <name type="scientific">Rhododendron griersonianum</name>
    <dbReference type="NCBI Taxonomy" id="479676"/>
    <lineage>
        <taxon>Eukaryota</taxon>
        <taxon>Viridiplantae</taxon>
        <taxon>Streptophyta</taxon>
        <taxon>Embryophyta</taxon>
        <taxon>Tracheophyta</taxon>
        <taxon>Spermatophyta</taxon>
        <taxon>Magnoliopsida</taxon>
        <taxon>eudicotyledons</taxon>
        <taxon>Gunneridae</taxon>
        <taxon>Pentapetalae</taxon>
        <taxon>asterids</taxon>
        <taxon>Ericales</taxon>
        <taxon>Ericaceae</taxon>
        <taxon>Ericoideae</taxon>
        <taxon>Rhodoreae</taxon>
        <taxon>Rhododendron</taxon>
    </lineage>
</organism>
<keyword evidence="3" id="KW-1185">Reference proteome</keyword>
<proteinExistence type="predicted"/>